<dbReference type="PROSITE" id="PS51257">
    <property type="entry name" value="PROKAR_LIPOPROTEIN"/>
    <property type="match status" value="1"/>
</dbReference>
<keyword evidence="4" id="KW-1185">Reference proteome</keyword>
<dbReference type="NCBIfam" id="TIGR02595">
    <property type="entry name" value="PEP_CTERM"/>
    <property type="match status" value="1"/>
</dbReference>
<protein>
    <recommendedName>
        <fullName evidence="2">Ice-binding protein C-terminal domain-containing protein</fullName>
    </recommendedName>
</protein>
<evidence type="ECO:0000313" key="3">
    <source>
        <dbReference type="EMBL" id="EPZ14378.1"/>
    </source>
</evidence>
<dbReference type="Proteomes" id="UP000015455">
    <property type="component" value="Unassembled WGS sequence"/>
</dbReference>
<dbReference type="Pfam" id="PF07589">
    <property type="entry name" value="PEP-CTERM"/>
    <property type="match status" value="1"/>
</dbReference>
<dbReference type="AlphaFoldDB" id="T0AUQ3"/>
<organism evidence="3 4">
    <name type="scientific">Thauera terpenica 58Eu</name>
    <dbReference type="NCBI Taxonomy" id="1348657"/>
    <lineage>
        <taxon>Bacteria</taxon>
        <taxon>Pseudomonadati</taxon>
        <taxon>Pseudomonadota</taxon>
        <taxon>Betaproteobacteria</taxon>
        <taxon>Rhodocyclales</taxon>
        <taxon>Zoogloeaceae</taxon>
        <taxon>Thauera</taxon>
    </lineage>
</organism>
<reference evidence="3 4" key="1">
    <citation type="submission" date="2013-06" db="EMBL/GenBank/DDBJ databases">
        <title>Draft genome sequence of Thauera terpenica.</title>
        <authorList>
            <person name="Liu B."/>
            <person name="Frostegard A.H."/>
            <person name="Shapleigh J.P."/>
        </authorList>
    </citation>
    <scope>NUCLEOTIDE SEQUENCE [LARGE SCALE GENOMIC DNA]</scope>
    <source>
        <strain evidence="3 4">58Eu</strain>
    </source>
</reference>
<dbReference type="EMBL" id="ATJV01000083">
    <property type="protein sequence ID" value="EPZ14378.1"/>
    <property type="molecule type" value="Genomic_DNA"/>
</dbReference>
<evidence type="ECO:0000259" key="2">
    <source>
        <dbReference type="Pfam" id="PF07589"/>
    </source>
</evidence>
<dbReference type="eggNOG" id="ENOG502ZABV">
    <property type="taxonomic scope" value="Bacteria"/>
</dbReference>
<feature type="domain" description="Ice-binding protein C-terminal" evidence="2">
    <location>
        <begin position="240"/>
        <end position="262"/>
    </location>
</feature>
<proteinExistence type="predicted"/>
<dbReference type="RefSeq" id="WP_021250547.1">
    <property type="nucleotide sequence ID" value="NZ_ATJV01000083.1"/>
</dbReference>
<name>T0AUQ3_9RHOO</name>
<dbReference type="PATRIC" id="fig|1348657.5.peg.3145"/>
<dbReference type="InterPro" id="IPR013424">
    <property type="entry name" value="Ice-binding_C"/>
</dbReference>
<accession>T0AUQ3</accession>
<feature type="signal peptide" evidence="1">
    <location>
        <begin position="1"/>
        <end position="25"/>
    </location>
</feature>
<gene>
    <name evidence="3" type="ORF">M622_18660</name>
</gene>
<dbReference type="OrthoDB" id="8613264at2"/>
<sequence length="264" mass="27408">MKNTGYFVRTACALAIALSAGGACAAQIYWTDWTGSDLDPGVGFKGVGTITTPTSTVGVTYTNPQGIAFYQPSGGINYYSNGTDGPTGTSPYTSTAVDNRPGTSDIVALKNAGNQTLSFSQAIANPVFAYVSLNGNGYAFDQDFDILSFGHSSDGNACGYWGCGTSYKNIVTVGGQTEYQLLGTGEPHGTLQFKGTFDTVSWRSLSNEYWNGFTVGVQGTAVEFCDANPTAPGCGPSNNVPEPASLALLGLGLMGLAAGRRRKA</sequence>
<dbReference type="STRING" id="1348657.M622_18660"/>
<evidence type="ECO:0000313" key="4">
    <source>
        <dbReference type="Proteomes" id="UP000015455"/>
    </source>
</evidence>
<keyword evidence="1" id="KW-0732">Signal</keyword>
<evidence type="ECO:0000256" key="1">
    <source>
        <dbReference type="SAM" id="SignalP"/>
    </source>
</evidence>
<comment type="caution">
    <text evidence="3">The sequence shown here is derived from an EMBL/GenBank/DDBJ whole genome shotgun (WGS) entry which is preliminary data.</text>
</comment>
<feature type="chain" id="PRO_5004561877" description="Ice-binding protein C-terminal domain-containing protein" evidence="1">
    <location>
        <begin position="26"/>
        <end position="264"/>
    </location>
</feature>